<protein>
    <submittedName>
        <fullName evidence="4">Stage III sporulation protein AA</fullName>
    </submittedName>
</protein>
<name>A0A857DGE3_9FIRM</name>
<feature type="domain" description="Stage III sporulation protein AA AAA+ ATPase" evidence="3">
    <location>
        <begin position="41"/>
        <end position="336"/>
    </location>
</feature>
<evidence type="ECO:0000313" key="5">
    <source>
        <dbReference type="Proteomes" id="UP000430508"/>
    </source>
</evidence>
<keyword evidence="1" id="KW-0547">Nucleotide-binding</keyword>
<dbReference type="NCBIfam" id="TIGR02858">
    <property type="entry name" value="spore_III_AA"/>
    <property type="match status" value="1"/>
</dbReference>
<proteinExistence type="predicted"/>
<dbReference type="InterPro" id="IPR027417">
    <property type="entry name" value="P-loop_NTPase"/>
</dbReference>
<evidence type="ECO:0000259" key="3">
    <source>
        <dbReference type="Pfam" id="PF19568"/>
    </source>
</evidence>
<dbReference type="InterPro" id="IPR045735">
    <property type="entry name" value="Spore_III_AA_AAA+_ATPase"/>
</dbReference>
<dbReference type="EMBL" id="CP046996">
    <property type="protein sequence ID" value="QHA00370.1"/>
    <property type="molecule type" value="Genomic_DNA"/>
</dbReference>
<sequence>MKVSFASPLTEFPRNKNDVLFNPESEGEGIIRWFGERLGGMIRKAAGALPDTENIEEIRLRINQPVLFRTGTREYFCTSAGQTGTKNLAYIVKREDLLETLEKMTFSSVYAAEEELRQGFLTLPGGHRVGLSGETVVEHGKIRIMRHISALNIRLARQPEMIVPELLGLLINQENTVCHTLLVSPPRAGKTTMLRFLVKNLSNGVPQLCLKGHNVGVVDERSEIAGMWQGIPSFDLGCRTDVLDRCPKAQGLIMLIRSMAPEVVAVDELGGREDAAALGEAVRCGVKILATVHAGSLDELQKRAHLRELLNRETFERIVVLSRANGPGTVEAVYDMASGVNLFNKQERFTH</sequence>
<dbReference type="InterPro" id="IPR014217">
    <property type="entry name" value="Spore_III_AA"/>
</dbReference>
<dbReference type="RefSeq" id="WP_019225822.1">
    <property type="nucleotide sequence ID" value="NZ_CP046996.1"/>
</dbReference>
<dbReference type="PANTHER" id="PTHR20953:SF3">
    <property type="entry name" value="P-LOOP CONTAINING NUCLEOSIDE TRIPHOSPHATE HYDROLASES SUPERFAMILY PROTEIN"/>
    <property type="match status" value="1"/>
</dbReference>
<dbReference type="GO" id="GO:0005524">
    <property type="term" value="F:ATP binding"/>
    <property type="evidence" value="ECO:0007669"/>
    <property type="project" value="UniProtKB-KW"/>
</dbReference>
<dbReference type="Pfam" id="PF19568">
    <property type="entry name" value="Spore_III_AA"/>
    <property type="match status" value="1"/>
</dbReference>
<dbReference type="Proteomes" id="UP000430508">
    <property type="component" value="Chromosome"/>
</dbReference>
<gene>
    <name evidence="4" type="primary">spoIIIAA</name>
    <name evidence="4" type="ORF">GQ588_06845</name>
</gene>
<evidence type="ECO:0000256" key="2">
    <source>
        <dbReference type="ARBA" id="ARBA00022840"/>
    </source>
</evidence>
<keyword evidence="2" id="KW-0067">ATP-binding</keyword>
<dbReference type="AlphaFoldDB" id="A0A857DGE3"/>
<dbReference type="PANTHER" id="PTHR20953">
    <property type="entry name" value="KINASE-RELATED"/>
    <property type="match status" value="1"/>
</dbReference>
<dbReference type="Gene3D" id="3.40.50.300">
    <property type="entry name" value="P-loop containing nucleotide triphosphate hydrolases"/>
    <property type="match status" value="1"/>
</dbReference>
<accession>A0A857DGE3</accession>
<reference evidence="4 5" key="1">
    <citation type="submission" date="2019-12" db="EMBL/GenBank/DDBJ databases">
        <title>Sequence classification of anaerobic respiratory reductive dehalogenases: First we see many, then we see few.</title>
        <authorList>
            <person name="Molenda O."/>
            <person name="Puentes Jacome L.A."/>
            <person name="Cao X."/>
            <person name="Nesbo C.L."/>
            <person name="Tang S."/>
            <person name="Morson N."/>
            <person name="Patron J."/>
            <person name="Lomheim L."/>
            <person name="Wishart D.S."/>
            <person name="Edwards E.A."/>
        </authorList>
    </citation>
    <scope>NUCLEOTIDE SEQUENCE [LARGE SCALE GENOMIC DNA]</scope>
    <source>
        <strain evidence="4 5">12DCA</strain>
    </source>
</reference>
<evidence type="ECO:0000256" key="1">
    <source>
        <dbReference type="ARBA" id="ARBA00022741"/>
    </source>
</evidence>
<evidence type="ECO:0000313" key="4">
    <source>
        <dbReference type="EMBL" id="QHA00370.1"/>
    </source>
</evidence>
<organism evidence="4 5">
    <name type="scientific">Dehalobacter restrictus</name>
    <dbReference type="NCBI Taxonomy" id="55583"/>
    <lineage>
        <taxon>Bacteria</taxon>
        <taxon>Bacillati</taxon>
        <taxon>Bacillota</taxon>
        <taxon>Clostridia</taxon>
        <taxon>Eubacteriales</taxon>
        <taxon>Desulfitobacteriaceae</taxon>
        <taxon>Dehalobacter</taxon>
    </lineage>
</organism>
<dbReference type="SUPFAM" id="SSF52540">
    <property type="entry name" value="P-loop containing nucleoside triphosphate hydrolases"/>
    <property type="match status" value="1"/>
</dbReference>